<evidence type="ECO:0000259" key="6">
    <source>
        <dbReference type="Pfam" id="PF07687"/>
    </source>
</evidence>
<dbReference type="Gene3D" id="3.40.630.10">
    <property type="entry name" value="Zn peptidases"/>
    <property type="match status" value="1"/>
</dbReference>
<evidence type="ECO:0000256" key="1">
    <source>
        <dbReference type="ARBA" id="ARBA00006247"/>
    </source>
</evidence>
<dbReference type="InterPro" id="IPR047177">
    <property type="entry name" value="Pept_M20A"/>
</dbReference>
<comment type="similarity">
    <text evidence="1">Belongs to the peptidase M20A family.</text>
</comment>
<dbReference type="SUPFAM" id="SSF55031">
    <property type="entry name" value="Bacterial exopeptidase dimerisation domain"/>
    <property type="match status" value="1"/>
</dbReference>
<accession>A0A2U1SXS3</accession>
<keyword evidence="5" id="KW-0862">Zinc</keyword>
<evidence type="ECO:0000256" key="2">
    <source>
        <dbReference type="ARBA" id="ARBA00022670"/>
    </source>
</evidence>
<evidence type="ECO:0000313" key="8">
    <source>
        <dbReference type="Proteomes" id="UP000244978"/>
    </source>
</evidence>
<dbReference type="AlphaFoldDB" id="A0A2U1SXS3"/>
<dbReference type="Proteomes" id="UP000244978">
    <property type="component" value="Unassembled WGS sequence"/>
</dbReference>
<evidence type="ECO:0000256" key="5">
    <source>
        <dbReference type="ARBA" id="ARBA00022833"/>
    </source>
</evidence>
<dbReference type="GO" id="GO:0046872">
    <property type="term" value="F:metal ion binding"/>
    <property type="evidence" value="ECO:0007669"/>
    <property type="project" value="UniProtKB-KW"/>
</dbReference>
<comment type="caution">
    <text evidence="7">The sequence shown here is derived from an EMBL/GenBank/DDBJ whole genome shotgun (WGS) entry which is preliminary data.</text>
</comment>
<name>A0A2U1SXS3_9MICO</name>
<sequence>MASAQRESREASPLPGEHAAAIERLQQLIRIPTVSRSDESDTDWAPFRRFLEVLPELYPLVHAKLERELVANYSMIYRWRGREDGNPGVLMAHYDVVAATDDGWQHPPFSAHVSGSADDAVMWGRGTLDDKGSLAAILEAVEASLSEGFTPKNDIYLCFGHNEETAGDGARQIVDLLEARGIRPGFVSDEGGAIVEGIFPGVDDPIAVVGVAEKGIMTLTMTVDQDGGHASTPPRQTATVRLARAIVALNRTPFPGRFTATNIEMIRTLGAHARGPLRFAFTQLWLTKPLLLSLFGRLSDETRAITRTTQAVTMLQGAAAENALAERATAVVNIRVAVGSSVAEAVAHVKKAVNDERVSIAVERPSEPSIVSPTTGPAWNLVRTSIERTYPGTIVTPYVMLGASDSRHFTRISDFVYRFSPFEMSADERGTLHAKNERIRISTWLRGIDFYREIVAGL</sequence>
<dbReference type="InterPro" id="IPR036264">
    <property type="entry name" value="Bact_exopeptidase_dim_dom"/>
</dbReference>
<dbReference type="PANTHER" id="PTHR45962:SF1">
    <property type="entry name" value="N-FATTY-ACYL-AMINO ACID SYNTHASE_HYDROLASE PM20D1"/>
    <property type="match status" value="1"/>
</dbReference>
<keyword evidence="3" id="KW-0479">Metal-binding</keyword>
<dbReference type="Gene3D" id="1.10.150.900">
    <property type="match status" value="1"/>
</dbReference>
<evidence type="ECO:0000256" key="4">
    <source>
        <dbReference type="ARBA" id="ARBA00022801"/>
    </source>
</evidence>
<protein>
    <submittedName>
        <fullName evidence="7">Acetylornithine deacetylase</fullName>
    </submittedName>
</protein>
<gene>
    <name evidence="7" type="ORF">DF220_13035</name>
</gene>
<feature type="domain" description="Peptidase M20 dimerisation" evidence="6">
    <location>
        <begin position="211"/>
        <end position="356"/>
    </location>
</feature>
<dbReference type="Pfam" id="PF07687">
    <property type="entry name" value="M20_dimer"/>
    <property type="match status" value="1"/>
</dbReference>
<keyword evidence="8" id="KW-1185">Reference proteome</keyword>
<reference evidence="8" key="1">
    <citation type="submission" date="2018-04" db="EMBL/GenBank/DDBJ databases">
        <authorList>
            <person name="Liu S."/>
            <person name="Wang Z."/>
            <person name="Li J."/>
        </authorList>
    </citation>
    <scope>NUCLEOTIDE SEQUENCE [LARGE SCALE GENOMIC DNA]</scope>
    <source>
        <strain evidence="8">S1194</strain>
    </source>
</reference>
<dbReference type="Pfam" id="PF01546">
    <property type="entry name" value="Peptidase_M20"/>
    <property type="match status" value="1"/>
</dbReference>
<dbReference type="InterPro" id="IPR002933">
    <property type="entry name" value="Peptidase_M20"/>
</dbReference>
<dbReference type="GO" id="GO:0008233">
    <property type="term" value="F:peptidase activity"/>
    <property type="evidence" value="ECO:0007669"/>
    <property type="project" value="UniProtKB-KW"/>
</dbReference>
<organism evidence="7 8">
    <name type="scientific">Homoserinimonas hongtaonis</name>
    <dbReference type="NCBI Taxonomy" id="2079791"/>
    <lineage>
        <taxon>Bacteria</taxon>
        <taxon>Bacillati</taxon>
        <taxon>Actinomycetota</taxon>
        <taxon>Actinomycetes</taxon>
        <taxon>Micrococcales</taxon>
        <taxon>Microbacteriaceae</taxon>
        <taxon>Homoserinimonas</taxon>
    </lineage>
</organism>
<dbReference type="SUPFAM" id="SSF53187">
    <property type="entry name" value="Zn-dependent exopeptidases"/>
    <property type="match status" value="1"/>
</dbReference>
<dbReference type="Gene3D" id="3.30.70.360">
    <property type="match status" value="1"/>
</dbReference>
<keyword evidence="2" id="KW-0645">Protease</keyword>
<evidence type="ECO:0000256" key="3">
    <source>
        <dbReference type="ARBA" id="ARBA00022723"/>
    </source>
</evidence>
<dbReference type="EMBL" id="QEEX01000002">
    <property type="protein sequence ID" value="PWB96392.1"/>
    <property type="molecule type" value="Genomic_DNA"/>
</dbReference>
<dbReference type="InterPro" id="IPR011650">
    <property type="entry name" value="Peptidase_M20_dimer"/>
</dbReference>
<proteinExistence type="inferred from homology"/>
<dbReference type="GO" id="GO:0006508">
    <property type="term" value="P:proteolysis"/>
    <property type="evidence" value="ECO:0007669"/>
    <property type="project" value="UniProtKB-KW"/>
</dbReference>
<dbReference type="PANTHER" id="PTHR45962">
    <property type="entry name" value="N-FATTY-ACYL-AMINO ACID SYNTHASE/HYDROLASE PM20D1"/>
    <property type="match status" value="1"/>
</dbReference>
<keyword evidence="4" id="KW-0378">Hydrolase</keyword>
<evidence type="ECO:0000313" key="7">
    <source>
        <dbReference type="EMBL" id="PWB96392.1"/>
    </source>
</evidence>